<dbReference type="RefSeq" id="XP_040762876.1">
    <property type="nucleotide sequence ID" value="XM_040910812.1"/>
</dbReference>
<dbReference type="InParanoid" id="A0A165DLB7"/>
<proteinExistence type="predicted"/>
<evidence type="ECO:0008006" key="3">
    <source>
        <dbReference type="Google" id="ProtNLM"/>
    </source>
</evidence>
<dbReference type="AlphaFoldDB" id="A0A165DLB7"/>
<dbReference type="PANTHER" id="PTHR33096">
    <property type="entry name" value="CXC2 DOMAIN-CONTAINING PROTEIN"/>
    <property type="match status" value="1"/>
</dbReference>
<gene>
    <name evidence="1" type="ORF">LAESUDRAFT_737664</name>
</gene>
<name>A0A165DLB7_9APHY</name>
<dbReference type="OrthoDB" id="3265112at2759"/>
<evidence type="ECO:0000313" key="2">
    <source>
        <dbReference type="Proteomes" id="UP000076871"/>
    </source>
</evidence>
<dbReference type="STRING" id="1314785.A0A165DLB7"/>
<dbReference type="Pfam" id="PF18758">
    <property type="entry name" value="KDZ"/>
    <property type="match status" value="1"/>
</dbReference>
<dbReference type="PANTHER" id="PTHR33096:SF1">
    <property type="entry name" value="CXC1-LIKE CYSTEINE CLUSTER ASSOCIATED WITH KDZ TRANSPOSASES DOMAIN-CONTAINING PROTEIN"/>
    <property type="match status" value="1"/>
</dbReference>
<dbReference type="EMBL" id="KV427632">
    <property type="protein sequence ID" value="KZT05136.1"/>
    <property type="molecule type" value="Genomic_DNA"/>
</dbReference>
<reference evidence="1 2" key="1">
    <citation type="journal article" date="2016" name="Mol. Biol. Evol.">
        <title>Comparative Genomics of Early-Diverging Mushroom-Forming Fungi Provides Insights into the Origins of Lignocellulose Decay Capabilities.</title>
        <authorList>
            <person name="Nagy L.G."/>
            <person name="Riley R."/>
            <person name="Tritt A."/>
            <person name="Adam C."/>
            <person name="Daum C."/>
            <person name="Floudas D."/>
            <person name="Sun H."/>
            <person name="Yadav J.S."/>
            <person name="Pangilinan J."/>
            <person name="Larsson K.H."/>
            <person name="Matsuura K."/>
            <person name="Barry K."/>
            <person name="Labutti K."/>
            <person name="Kuo R."/>
            <person name="Ohm R.A."/>
            <person name="Bhattacharya S.S."/>
            <person name="Shirouzu T."/>
            <person name="Yoshinaga Y."/>
            <person name="Martin F.M."/>
            <person name="Grigoriev I.V."/>
            <person name="Hibbett D.S."/>
        </authorList>
    </citation>
    <scope>NUCLEOTIDE SEQUENCE [LARGE SCALE GENOMIC DNA]</scope>
    <source>
        <strain evidence="1 2">93-53</strain>
    </source>
</reference>
<dbReference type="GeneID" id="63827841"/>
<organism evidence="1 2">
    <name type="scientific">Laetiporus sulphureus 93-53</name>
    <dbReference type="NCBI Taxonomy" id="1314785"/>
    <lineage>
        <taxon>Eukaryota</taxon>
        <taxon>Fungi</taxon>
        <taxon>Dikarya</taxon>
        <taxon>Basidiomycota</taxon>
        <taxon>Agaricomycotina</taxon>
        <taxon>Agaricomycetes</taxon>
        <taxon>Polyporales</taxon>
        <taxon>Laetiporus</taxon>
    </lineage>
</organism>
<evidence type="ECO:0000313" key="1">
    <source>
        <dbReference type="EMBL" id="KZT05136.1"/>
    </source>
</evidence>
<accession>A0A165DLB7</accession>
<sequence>MNVRALVTDISSDLKKISINTCVCSPVALQLILRGLFPCAPQVLTLTVDVNLLHFIRELFVRLSPNNSAFCATLEAFLGEHNYKLSTKESLRRHFGNVLLWYSNLINATSHTIQSCIEASRANLLNMDDRSRPSKYLRVPNFLICLDVCFTQKRRKGKGDECDLPRQHPDSVFISHEDVQEMEDYVEECRPSHPATASASGDDDGYEGMLTILKSVLDGCQDSFLATVEKREKASMQFFVDTGLMALLCHHDRVLWLVNMTLVGERQHYALTLIQCFFEHLPISAVIGVLYDIACQLHRSCVKWGFLQDFSNRILFVISIFHAYGHQWPCQVIYHPRKCVGFGLTDGEGCEHFWSAIKILILSLHISGYHQWLFTIDTQVKHLDEQSLRSLEHWLGRKWASCRSKRMAAEEELDKCKVRTDILCKQWAEQIKQQTRPMLKRSNNKAKEMIENIIVLQKVLDNHKATVHELEQRLMGDIDLLTISELNRTVVTQAITRKKAALSIDDHARLTALANNSILQICMNARTLKLCIRERLPQRKFELEWLERSYRQTINNRKLTSHMESAVKRREPGILKLTKTYNKLCKDLSDLTKAPRPIETNVLFKLNVDDDIWQDIGLDDEVESGPVPPWLGDEKVRVGIKNLLLVDRCKEEEARLQEKRCAMQKWLMEQWNCLEHASGDAGDDEDLKYQLDLWRHHLCNLCMTWQGQVCFIPCAREMPASWDPSQEQLHDAAVYQVTGAWDEIDDDSTTKE</sequence>
<dbReference type="Proteomes" id="UP000076871">
    <property type="component" value="Unassembled WGS sequence"/>
</dbReference>
<keyword evidence="2" id="KW-1185">Reference proteome</keyword>
<dbReference type="InterPro" id="IPR040521">
    <property type="entry name" value="KDZ"/>
</dbReference>
<protein>
    <recommendedName>
        <fullName evidence="3">CxC1-like cysteine cluster associated with KDZ transposases domain-containing protein</fullName>
    </recommendedName>
</protein>